<feature type="compositionally biased region" description="Polar residues" evidence="1">
    <location>
        <begin position="495"/>
        <end position="504"/>
    </location>
</feature>
<proteinExistence type="predicted"/>
<feature type="region of interest" description="Disordered" evidence="1">
    <location>
        <begin position="469"/>
        <end position="507"/>
    </location>
</feature>
<name>A0ABR3RM39_9PLEO</name>
<feature type="region of interest" description="Disordered" evidence="1">
    <location>
        <begin position="18"/>
        <end position="39"/>
    </location>
</feature>
<sequence length="614" mass="68029">MSSTTSFARMMASANEEGFPLADRELDSDDSDSSEQSVRATATQRLYAIAEEDGDADDGFVNVVDYNCPKYCRDSDSSIHPDCNGRYRTDAHALNAVDYKLDFQQRFDHIHNGGDSITHYRNWRILKWDHGETMVHGESSLRSEIVVEDQLDEEQCEDGAKRLIRMIDAKYGPLTLQGQKKIEQVEMGDAKLSDESLYKISKYLEEELLDPWLSKRSSFDEHQDTASVPSMLFHGVADLDDDTAVPFVAPQIIWVPSLSEDTLIKILNNSHDEFVDHYVQRQKAMRVKRVSARPAPATLHDESPEFSQTTVNLEAVHDLSPFERASSVLEPSPLVGYLPSISFVLQRHQLLGIDASLRPASGLSFYSSRDGSSSRISVFTKGASITTKPSSESIGSGHLRLISTLDLEVHTDTRKSGPTVVSNNGRVVSMPTLTLLTAEMRDTTVDISALTQMALGPRICVISPTPIRASATTEHGPNSILEAKTSSRPPAMPPQTHNSMSSHEYSGGAQPVKEYEESNTFAVMQDAHDLHERQRAEELQSCFSSSTTEIRTSRRQRLGSKATAIKCQFQAVASTTKRITHRCLRSAKKLRITASHLAPVAIASRSPYETIVLA</sequence>
<comment type="caution">
    <text evidence="2">The sequence shown here is derived from an EMBL/GenBank/DDBJ whole genome shotgun (WGS) entry which is preliminary data.</text>
</comment>
<evidence type="ECO:0000256" key="1">
    <source>
        <dbReference type="SAM" id="MobiDB-lite"/>
    </source>
</evidence>
<dbReference type="EMBL" id="JAKIXB020000009">
    <property type="protein sequence ID" value="KAL1605505.1"/>
    <property type="molecule type" value="Genomic_DNA"/>
</dbReference>
<reference evidence="2 3" key="1">
    <citation type="submission" date="2024-02" db="EMBL/GenBank/DDBJ databases">
        <title>De novo assembly and annotation of 12 fungi associated with fruit tree decline syndrome in Ontario, Canada.</title>
        <authorList>
            <person name="Sulman M."/>
            <person name="Ellouze W."/>
            <person name="Ilyukhin E."/>
        </authorList>
    </citation>
    <scope>NUCLEOTIDE SEQUENCE [LARGE SCALE GENOMIC DNA]</scope>
    <source>
        <strain evidence="2 3">M97-236</strain>
    </source>
</reference>
<organism evidence="2 3">
    <name type="scientific">Nothophoma quercina</name>
    <dbReference type="NCBI Taxonomy" id="749835"/>
    <lineage>
        <taxon>Eukaryota</taxon>
        <taxon>Fungi</taxon>
        <taxon>Dikarya</taxon>
        <taxon>Ascomycota</taxon>
        <taxon>Pezizomycotina</taxon>
        <taxon>Dothideomycetes</taxon>
        <taxon>Pleosporomycetidae</taxon>
        <taxon>Pleosporales</taxon>
        <taxon>Pleosporineae</taxon>
        <taxon>Didymellaceae</taxon>
        <taxon>Nothophoma</taxon>
    </lineage>
</organism>
<accession>A0ABR3RM39</accession>
<keyword evidence="3" id="KW-1185">Reference proteome</keyword>
<protein>
    <submittedName>
        <fullName evidence="2">Uncharacterized protein</fullName>
    </submittedName>
</protein>
<evidence type="ECO:0000313" key="3">
    <source>
        <dbReference type="Proteomes" id="UP001521222"/>
    </source>
</evidence>
<evidence type="ECO:0000313" key="2">
    <source>
        <dbReference type="EMBL" id="KAL1605505.1"/>
    </source>
</evidence>
<dbReference type="Proteomes" id="UP001521222">
    <property type="component" value="Unassembled WGS sequence"/>
</dbReference>
<gene>
    <name evidence="2" type="ORF">SLS59_003307</name>
</gene>